<name>S9Q6L6_9RHOB</name>
<reference evidence="2" key="1">
    <citation type="journal article" date="2014" name="Stand. Genomic Sci.">
        <title>Genome sequence of the exopolysaccharide-producing Salipiger mucosus type strain (DSM 16094(T)), a moderately halophilic member of the Roseobacter clade.</title>
        <authorList>
            <person name="Riedel T."/>
            <person name="Spring S."/>
            <person name="Fiebig A."/>
            <person name="Petersen J."/>
            <person name="Kyrpides N.C."/>
            <person name="Goker M."/>
            <person name="Klenk H.P."/>
        </authorList>
    </citation>
    <scope>NUCLEOTIDE SEQUENCE [LARGE SCALE GENOMIC DNA]</scope>
    <source>
        <strain evidence="2">DSM 16094</strain>
    </source>
</reference>
<gene>
    <name evidence="1" type="ORF">Salmuc_04560</name>
</gene>
<dbReference type="Proteomes" id="UP000015347">
    <property type="component" value="Unassembled WGS sequence"/>
</dbReference>
<proteinExistence type="predicted"/>
<dbReference type="RefSeq" id="WP_021121053.1">
    <property type="nucleotide sequence ID" value="NZ_KE557290.1"/>
</dbReference>
<keyword evidence="2" id="KW-1185">Reference proteome</keyword>
<dbReference type="EMBL" id="APVH01000070">
    <property type="protein sequence ID" value="EPX75642.1"/>
    <property type="molecule type" value="Genomic_DNA"/>
</dbReference>
<dbReference type="AlphaFoldDB" id="S9Q6L6"/>
<accession>S9Q6L6</accession>
<dbReference type="HOGENOM" id="CLU_2525609_0_0_5"/>
<organism evidence="1 2">
    <name type="scientific">Salipiger mucosus DSM 16094</name>
    <dbReference type="NCBI Taxonomy" id="1123237"/>
    <lineage>
        <taxon>Bacteria</taxon>
        <taxon>Pseudomonadati</taxon>
        <taxon>Pseudomonadota</taxon>
        <taxon>Alphaproteobacteria</taxon>
        <taxon>Rhodobacterales</taxon>
        <taxon>Roseobacteraceae</taxon>
        <taxon>Salipiger</taxon>
    </lineage>
</organism>
<protein>
    <submittedName>
        <fullName evidence="1">Uncharacterized protein</fullName>
    </submittedName>
</protein>
<sequence length="84" mass="9256">MTSTSAKHTGRRSILTPAEQEILAETRDGVRYLQSALEAPMDTDGREDPVVGLLKTLIEELEEMKAQQARIHAALTDLRADPPT</sequence>
<dbReference type="STRING" id="1123237.Salmuc_04560"/>
<evidence type="ECO:0000313" key="1">
    <source>
        <dbReference type="EMBL" id="EPX75642.1"/>
    </source>
</evidence>
<comment type="caution">
    <text evidence="1">The sequence shown here is derived from an EMBL/GenBank/DDBJ whole genome shotgun (WGS) entry which is preliminary data.</text>
</comment>
<evidence type="ECO:0000313" key="2">
    <source>
        <dbReference type="Proteomes" id="UP000015347"/>
    </source>
</evidence>